<comment type="similarity">
    <text evidence="1">Belongs to the Cyclase 1 superfamily.</text>
</comment>
<evidence type="ECO:0000313" key="3">
    <source>
        <dbReference type="Proteomes" id="UP001304895"/>
    </source>
</evidence>
<proteinExistence type="inferred from homology"/>
<protein>
    <recommendedName>
        <fullName evidence="4">Cyclase</fullName>
    </recommendedName>
</protein>
<evidence type="ECO:0008006" key="4">
    <source>
        <dbReference type="Google" id="ProtNLM"/>
    </source>
</evidence>
<reference evidence="2" key="2">
    <citation type="submission" date="2023-05" db="EMBL/GenBank/DDBJ databases">
        <authorList>
            <consortium name="Lawrence Berkeley National Laboratory"/>
            <person name="Steindorff A."/>
            <person name="Hensen N."/>
            <person name="Bonometti L."/>
            <person name="Westerberg I."/>
            <person name="Brannstrom I.O."/>
            <person name="Guillou S."/>
            <person name="Cros-Aarteil S."/>
            <person name="Calhoun S."/>
            <person name="Haridas S."/>
            <person name="Kuo A."/>
            <person name="Mondo S."/>
            <person name="Pangilinan J."/>
            <person name="Riley R."/>
            <person name="Labutti K."/>
            <person name="Andreopoulos B."/>
            <person name="Lipzen A."/>
            <person name="Chen C."/>
            <person name="Yanf M."/>
            <person name="Daum C."/>
            <person name="Ng V."/>
            <person name="Clum A."/>
            <person name="Ohm R."/>
            <person name="Martin F."/>
            <person name="Silar P."/>
            <person name="Natvig D."/>
            <person name="Lalanne C."/>
            <person name="Gautier V."/>
            <person name="Ament-Velasquez S.L."/>
            <person name="Kruys A."/>
            <person name="Hutchinson M.I."/>
            <person name="Powell A.J."/>
            <person name="Barry K."/>
            <person name="Miller A.N."/>
            <person name="Grigoriev I.V."/>
            <person name="Debuchy R."/>
            <person name="Gladieux P."/>
            <person name="Thoren M.H."/>
            <person name="Johannesson H."/>
        </authorList>
    </citation>
    <scope>NUCLEOTIDE SEQUENCE</scope>
    <source>
        <strain evidence="2">CBS 123565</strain>
    </source>
</reference>
<name>A0AAN6ZHB9_9PEZI</name>
<dbReference type="Proteomes" id="UP001304895">
    <property type="component" value="Unassembled WGS sequence"/>
</dbReference>
<dbReference type="PANTHER" id="PTHR34861">
    <property type="match status" value="1"/>
</dbReference>
<dbReference type="PANTHER" id="PTHR34861:SF10">
    <property type="entry name" value="CYCLASE"/>
    <property type="match status" value="1"/>
</dbReference>
<dbReference type="InterPro" id="IPR007325">
    <property type="entry name" value="KFase/CYL"/>
</dbReference>
<dbReference type="InterPro" id="IPR037175">
    <property type="entry name" value="KFase_sf"/>
</dbReference>
<reference evidence="2" key="1">
    <citation type="journal article" date="2023" name="Mol. Phylogenet. Evol.">
        <title>Genome-scale phylogeny and comparative genomics of the fungal order Sordariales.</title>
        <authorList>
            <person name="Hensen N."/>
            <person name="Bonometti L."/>
            <person name="Westerberg I."/>
            <person name="Brannstrom I.O."/>
            <person name="Guillou S."/>
            <person name="Cros-Aarteil S."/>
            <person name="Calhoun S."/>
            <person name="Haridas S."/>
            <person name="Kuo A."/>
            <person name="Mondo S."/>
            <person name="Pangilinan J."/>
            <person name="Riley R."/>
            <person name="LaButti K."/>
            <person name="Andreopoulos B."/>
            <person name="Lipzen A."/>
            <person name="Chen C."/>
            <person name="Yan M."/>
            <person name="Daum C."/>
            <person name="Ng V."/>
            <person name="Clum A."/>
            <person name="Steindorff A."/>
            <person name="Ohm R.A."/>
            <person name="Martin F."/>
            <person name="Silar P."/>
            <person name="Natvig D.O."/>
            <person name="Lalanne C."/>
            <person name="Gautier V."/>
            <person name="Ament-Velasquez S.L."/>
            <person name="Kruys A."/>
            <person name="Hutchinson M.I."/>
            <person name="Powell A.J."/>
            <person name="Barry K."/>
            <person name="Miller A.N."/>
            <person name="Grigoriev I.V."/>
            <person name="Debuchy R."/>
            <person name="Gladieux P."/>
            <person name="Hiltunen Thoren M."/>
            <person name="Johannesson H."/>
        </authorList>
    </citation>
    <scope>NUCLEOTIDE SEQUENCE</scope>
    <source>
        <strain evidence="2">CBS 123565</strain>
    </source>
</reference>
<dbReference type="GO" id="GO:0019441">
    <property type="term" value="P:L-tryptophan catabolic process to kynurenine"/>
    <property type="evidence" value="ECO:0007669"/>
    <property type="project" value="InterPro"/>
</dbReference>
<dbReference type="EMBL" id="MU853401">
    <property type="protein sequence ID" value="KAK4138442.1"/>
    <property type="molecule type" value="Genomic_DNA"/>
</dbReference>
<dbReference type="SUPFAM" id="SSF102198">
    <property type="entry name" value="Putative cyclase"/>
    <property type="match status" value="1"/>
</dbReference>
<dbReference type="GO" id="GO:0004061">
    <property type="term" value="F:arylformamidase activity"/>
    <property type="evidence" value="ECO:0007669"/>
    <property type="project" value="InterPro"/>
</dbReference>
<dbReference type="AlphaFoldDB" id="A0AAN6ZHB9"/>
<evidence type="ECO:0000256" key="1">
    <source>
        <dbReference type="ARBA" id="ARBA00007865"/>
    </source>
</evidence>
<dbReference type="Pfam" id="PF04199">
    <property type="entry name" value="Cyclase"/>
    <property type="match status" value="1"/>
</dbReference>
<accession>A0AAN6ZHB9</accession>
<dbReference type="Gene3D" id="3.50.30.50">
    <property type="entry name" value="Putative cyclase"/>
    <property type="match status" value="1"/>
</dbReference>
<organism evidence="2 3">
    <name type="scientific">Trichocladium antarcticum</name>
    <dbReference type="NCBI Taxonomy" id="1450529"/>
    <lineage>
        <taxon>Eukaryota</taxon>
        <taxon>Fungi</taxon>
        <taxon>Dikarya</taxon>
        <taxon>Ascomycota</taxon>
        <taxon>Pezizomycotina</taxon>
        <taxon>Sordariomycetes</taxon>
        <taxon>Sordariomycetidae</taxon>
        <taxon>Sordariales</taxon>
        <taxon>Chaetomiaceae</taxon>
        <taxon>Trichocladium</taxon>
    </lineage>
</organism>
<sequence>MDPSAFPDFDDLPKVEGQPQGCAWGIFDKDGKKDVYGTLNFLTPEIVAAAAKEMGMDAEGWDDELDFNTQCSSQWDSLCHITTRGATYNNARPTLAGLAIPSSATATATASPLPTLEHWHARGALVGRGVLIDVKRYRENVLGEAYHPLDGHRITAAEVEAVARHQAVAFRPGDVLVVRTGYTEVLEALLAPGESLPERPGGDGALRLSGLHGVEATARWAWNRRFAAVAGDSHAFEAFPPLKADGTEGGVGDLVLHPWFLNQFGMPIGELWDLKALSEHAKKTGRYSFMLTSVPLNHPGLVASPPNAVAIF</sequence>
<evidence type="ECO:0000313" key="2">
    <source>
        <dbReference type="EMBL" id="KAK4138442.1"/>
    </source>
</evidence>
<comment type="caution">
    <text evidence="2">The sequence shown here is derived from an EMBL/GenBank/DDBJ whole genome shotgun (WGS) entry which is preliminary data.</text>
</comment>
<gene>
    <name evidence="2" type="ORF">BT67DRAFT_446563</name>
</gene>
<keyword evidence="3" id="KW-1185">Reference proteome</keyword>